<gene>
    <name evidence="2" type="ORF">PR048_016835</name>
</gene>
<name>A0ABQ9H7S6_9NEOP</name>
<dbReference type="Proteomes" id="UP001159363">
    <property type="component" value="Chromosome 5"/>
</dbReference>
<evidence type="ECO:0000256" key="1">
    <source>
        <dbReference type="SAM" id="MobiDB-lite"/>
    </source>
</evidence>
<keyword evidence="3" id="KW-1185">Reference proteome</keyword>
<feature type="compositionally biased region" description="Polar residues" evidence="1">
    <location>
        <begin position="134"/>
        <end position="167"/>
    </location>
</feature>
<protein>
    <submittedName>
        <fullName evidence="2">Uncharacterized protein</fullName>
    </submittedName>
</protein>
<evidence type="ECO:0000313" key="2">
    <source>
        <dbReference type="EMBL" id="KAJ8880366.1"/>
    </source>
</evidence>
<sequence length="424" mass="46578">MRNAVSAVEGFLMMCTEKSGSCVCFVKCGHMWTVLLTKVDIMFVNTARDGGTGDPRENPSTSGIFQHYSQLRKSRVIRPGNEPGSPWWEGSITIKRKANPLLCGATGWSPTSQSPLKPRRCSETAGARWPPGGTVQSIMKTARSSSFDNSTPSPLHQHTFSPTDVQTPQQTPRVYRYLVGAGQRSFASPDGTALLSIWCEVSSQWRHSLAHICTHKTTDEVDRILSSAHAPNIDSPIASATARVPPAAAINACSGGHGVESRSSHPDFGSPRFSRSLQAGECWHDPLLQSMAGSSAISAALNNFLRLRGSKLYRDLLDRPLRKPADQRHRPARFPLEKIWERPRWGRTWFDLTGGERSSHYTTVAPLRAELKGIFEVCNVPPCREFGQRQCDVTSGCTFQGHEARQGPLAGELEHSQGGQHRGL</sequence>
<reference evidence="2 3" key="1">
    <citation type="submission" date="2023-02" db="EMBL/GenBank/DDBJ databases">
        <title>LHISI_Scaffold_Assembly.</title>
        <authorList>
            <person name="Stuart O.P."/>
            <person name="Cleave R."/>
            <person name="Magrath M.J.L."/>
            <person name="Mikheyev A.S."/>
        </authorList>
    </citation>
    <scope>NUCLEOTIDE SEQUENCE [LARGE SCALE GENOMIC DNA]</scope>
    <source>
        <strain evidence="2">Daus_M_001</strain>
        <tissue evidence="2">Leg muscle</tissue>
    </source>
</reference>
<dbReference type="EMBL" id="JARBHB010000006">
    <property type="protein sequence ID" value="KAJ8880366.1"/>
    <property type="molecule type" value="Genomic_DNA"/>
</dbReference>
<organism evidence="2 3">
    <name type="scientific">Dryococelus australis</name>
    <dbReference type="NCBI Taxonomy" id="614101"/>
    <lineage>
        <taxon>Eukaryota</taxon>
        <taxon>Metazoa</taxon>
        <taxon>Ecdysozoa</taxon>
        <taxon>Arthropoda</taxon>
        <taxon>Hexapoda</taxon>
        <taxon>Insecta</taxon>
        <taxon>Pterygota</taxon>
        <taxon>Neoptera</taxon>
        <taxon>Polyneoptera</taxon>
        <taxon>Phasmatodea</taxon>
        <taxon>Verophasmatodea</taxon>
        <taxon>Anareolatae</taxon>
        <taxon>Phasmatidae</taxon>
        <taxon>Eurycanthinae</taxon>
        <taxon>Dryococelus</taxon>
    </lineage>
</organism>
<accession>A0ABQ9H7S6</accession>
<evidence type="ECO:0000313" key="3">
    <source>
        <dbReference type="Proteomes" id="UP001159363"/>
    </source>
</evidence>
<feature type="region of interest" description="Disordered" evidence="1">
    <location>
        <begin position="108"/>
        <end position="167"/>
    </location>
</feature>
<proteinExistence type="predicted"/>
<comment type="caution">
    <text evidence="2">The sequence shown here is derived from an EMBL/GenBank/DDBJ whole genome shotgun (WGS) entry which is preliminary data.</text>
</comment>